<name>A0A2T7BFD6_9BACT</name>
<evidence type="ECO:0000313" key="1">
    <source>
        <dbReference type="EMBL" id="PUZ25002.1"/>
    </source>
</evidence>
<gene>
    <name evidence="1" type="ORF">DCC81_11860</name>
</gene>
<dbReference type="EMBL" id="QCYK01000002">
    <property type="protein sequence ID" value="PUZ25002.1"/>
    <property type="molecule type" value="Genomic_DNA"/>
</dbReference>
<dbReference type="Proteomes" id="UP000244450">
    <property type="component" value="Unassembled WGS sequence"/>
</dbReference>
<dbReference type="AlphaFoldDB" id="A0A2T7BFD6"/>
<organism evidence="1 2">
    <name type="scientific">Chitinophaga parva</name>
    <dbReference type="NCBI Taxonomy" id="2169414"/>
    <lineage>
        <taxon>Bacteria</taxon>
        <taxon>Pseudomonadati</taxon>
        <taxon>Bacteroidota</taxon>
        <taxon>Chitinophagia</taxon>
        <taxon>Chitinophagales</taxon>
        <taxon>Chitinophagaceae</taxon>
        <taxon>Chitinophaga</taxon>
    </lineage>
</organism>
<protein>
    <submittedName>
        <fullName evidence="1">Uncharacterized protein</fullName>
    </submittedName>
</protein>
<reference evidence="1 2" key="1">
    <citation type="submission" date="2018-04" db="EMBL/GenBank/DDBJ databases">
        <title>Chitinophaga fuyangensis sp. nov., isolated from soil in a chemical factory.</title>
        <authorList>
            <person name="Chen K."/>
        </authorList>
    </citation>
    <scope>NUCLEOTIDE SEQUENCE [LARGE SCALE GENOMIC DNA]</scope>
    <source>
        <strain evidence="1 2">LY-1</strain>
    </source>
</reference>
<comment type="caution">
    <text evidence="1">The sequence shown here is derived from an EMBL/GenBank/DDBJ whole genome shotgun (WGS) entry which is preliminary data.</text>
</comment>
<evidence type="ECO:0000313" key="2">
    <source>
        <dbReference type="Proteomes" id="UP000244450"/>
    </source>
</evidence>
<accession>A0A2T7BFD6</accession>
<keyword evidence="2" id="KW-1185">Reference proteome</keyword>
<sequence>MFDEVKIRLCFEKTNYFFKKQEIFFQALRDIKKPLWEEWLLTSTFIRAWLRMQDEYQVSLRMVSA</sequence>
<proteinExistence type="predicted"/>